<dbReference type="InterPro" id="IPR010791">
    <property type="entry name" value="AttH_dom"/>
</dbReference>
<dbReference type="Pfam" id="PF07143">
    <property type="entry name" value="CrtC"/>
    <property type="match status" value="1"/>
</dbReference>
<feature type="domain" description="AttH" evidence="1">
    <location>
        <begin position="65"/>
        <end position="243"/>
    </location>
</feature>
<evidence type="ECO:0000313" key="3">
    <source>
        <dbReference type="Proteomes" id="UP000534783"/>
    </source>
</evidence>
<dbReference type="SUPFAM" id="SSF159245">
    <property type="entry name" value="AttH-like"/>
    <property type="match status" value="1"/>
</dbReference>
<comment type="caution">
    <text evidence="2">The sequence shown here is derived from an EMBL/GenBank/DDBJ whole genome shotgun (WGS) entry which is preliminary data.</text>
</comment>
<evidence type="ECO:0000313" key="2">
    <source>
        <dbReference type="EMBL" id="NKE71987.1"/>
    </source>
</evidence>
<proteinExistence type="predicted"/>
<accession>A0A7X6DRG6</accession>
<dbReference type="Proteomes" id="UP000534783">
    <property type="component" value="Unassembled WGS sequence"/>
</dbReference>
<dbReference type="EMBL" id="VTOW01000003">
    <property type="protein sequence ID" value="NKE71987.1"/>
    <property type="molecule type" value="Genomic_DNA"/>
</dbReference>
<dbReference type="InterPro" id="IPR023374">
    <property type="entry name" value="AttH-like_dom_sf"/>
</dbReference>
<dbReference type="RefSeq" id="WP_168061248.1">
    <property type="nucleotide sequence ID" value="NZ_VTOW01000003.1"/>
</dbReference>
<organism evidence="2 3">
    <name type="scientific">Candidatus Manganitrophus noduliformans</name>
    <dbReference type="NCBI Taxonomy" id="2606439"/>
    <lineage>
        <taxon>Bacteria</taxon>
        <taxon>Pseudomonadati</taxon>
        <taxon>Nitrospirota</taxon>
        <taxon>Nitrospiria</taxon>
        <taxon>Candidatus Troglogloeales</taxon>
        <taxon>Candidatus Manganitrophaceae</taxon>
        <taxon>Candidatus Manganitrophus</taxon>
    </lineage>
</organism>
<protein>
    <submittedName>
        <fullName evidence="2">Carotenoid 1,2-hydratase</fullName>
    </submittedName>
</protein>
<keyword evidence="3" id="KW-1185">Reference proteome</keyword>
<reference evidence="2 3" key="1">
    <citation type="journal article" date="2020" name="Nature">
        <title>Bacterial chemolithoautotrophy via manganese oxidation.</title>
        <authorList>
            <person name="Yu H."/>
            <person name="Leadbetter J.R."/>
        </authorList>
    </citation>
    <scope>NUCLEOTIDE SEQUENCE [LARGE SCALE GENOMIC DNA]</scope>
    <source>
        <strain evidence="2 3">Mn-1</strain>
    </source>
</reference>
<evidence type="ECO:0000259" key="1">
    <source>
        <dbReference type="Pfam" id="PF07143"/>
    </source>
</evidence>
<name>A0A7X6DRG6_9BACT</name>
<dbReference type="PANTHER" id="PTHR38591:SF1">
    <property type="entry name" value="BLL1000 PROTEIN"/>
    <property type="match status" value="1"/>
</dbReference>
<dbReference type="AlphaFoldDB" id="A0A7X6DRG6"/>
<dbReference type="Gene3D" id="2.40.370.10">
    <property type="entry name" value="AttH-like domain"/>
    <property type="match status" value="2"/>
</dbReference>
<dbReference type="Pfam" id="PF17186">
    <property type="entry name" value="Lipocalin_9"/>
    <property type="match status" value="1"/>
</dbReference>
<dbReference type="PANTHER" id="PTHR38591">
    <property type="entry name" value="HYDROLASE"/>
    <property type="match status" value="1"/>
</dbReference>
<sequence length="387" mass="43776">MNKTMRRGVLQYAPTIWILLLLFLAASDAAERQVAALSSRPFEAAAPGYRFSFPRDHGAHPNFKTEWWYFTGNLTAGGKGYGYELTFFRRGVDSPQTEKNPSRWAIRDLYFAHFALTDGDEKRFHHTDKISREAIGKAGAREDRLEVWIDRWRASQKSDETIHLQADAEEAAEGVRWKIDLLLAPGKPLVLHGTDGISRKGGEPGQASHYLSYTRLKTTGTLSIDGKMRSVSGLSWMDHEFSSSMLNKNQVGWDWFSIQLEDEREVMLYQIRTVEGGKDPFSGGTIIEPDGTARHLPADAFTLTPLRNWKSEKSGGEYPVAWRIEIPSERLTLESEPLLEDQELITSKSTRVAYWEGASRFQGTKEGRSIEGKGYIEMTGYAEPFNK</sequence>
<gene>
    <name evidence="2" type="ORF">MNODULE_14660</name>
</gene>